<evidence type="ECO:0000256" key="1">
    <source>
        <dbReference type="ARBA" id="ARBA00009861"/>
    </source>
</evidence>
<keyword evidence="3" id="KW-0012">Acyltransferase</keyword>
<evidence type="ECO:0000256" key="2">
    <source>
        <dbReference type="ARBA" id="ARBA00022679"/>
    </source>
</evidence>
<reference evidence="4" key="1">
    <citation type="submission" date="2019-09" db="EMBL/GenBank/DDBJ databases">
        <title>Draft genome information of white flower Hibiscus syriacus.</title>
        <authorList>
            <person name="Kim Y.-M."/>
        </authorList>
    </citation>
    <scope>NUCLEOTIDE SEQUENCE [LARGE SCALE GENOMIC DNA]</scope>
    <source>
        <strain evidence="4">YM2019G1</strain>
    </source>
</reference>
<organism evidence="4 5">
    <name type="scientific">Hibiscus syriacus</name>
    <name type="common">Rose of Sharon</name>
    <dbReference type="NCBI Taxonomy" id="106335"/>
    <lineage>
        <taxon>Eukaryota</taxon>
        <taxon>Viridiplantae</taxon>
        <taxon>Streptophyta</taxon>
        <taxon>Embryophyta</taxon>
        <taxon>Tracheophyta</taxon>
        <taxon>Spermatophyta</taxon>
        <taxon>Magnoliopsida</taxon>
        <taxon>eudicotyledons</taxon>
        <taxon>Gunneridae</taxon>
        <taxon>Pentapetalae</taxon>
        <taxon>rosids</taxon>
        <taxon>malvids</taxon>
        <taxon>Malvales</taxon>
        <taxon>Malvaceae</taxon>
        <taxon>Malvoideae</taxon>
        <taxon>Hibiscus</taxon>
    </lineage>
</organism>
<dbReference type="PANTHER" id="PTHR31623:SF36">
    <property type="entry name" value="STEMMADENINE O-ACETYLTRANSFERASE-LIKE"/>
    <property type="match status" value="1"/>
</dbReference>
<proteinExistence type="inferred from homology"/>
<name>A0A6A2Y593_HIBSY</name>
<dbReference type="AlphaFoldDB" id="A0A6A2Y593"/>
<protein>
    <submittedName>
        <fullName evidence="4">Uncharacterized protein</fullName>
    </submittedName>
</protein>
<dbReference type="EMBL" id="VEPZ02001331">
    <property type="protein sequence ID" value="KAE8679300.1"/>
    <property type="molecule type" value="Genomic_DNA"/>
</dbReference>
<dbReference type="Pfam" id="PF02458">
    <property type="entry name" value="Transferase"/>
    <property type="match status" value="1"/>
</dbReference>
<evidence type="ECO:0000256" key="3">
    <source>
        <dbReference type="ARBA" id="ARBA00023315"/>
    </source>
</evidence>
<evidence type="ECO:0000313" key="5">
    <source>
        <dbReference type="Proteomes" id="UP000436088"/>
    </source>
</evidence>
<evidence type="ECO:0000313" key="4">
    <source>
        <dbReference type="EMBL" id="KAE8679300.1"/>
    </source>
</evidence>
<dbReference type="PANTHER" id="PTHR31623">
    <property type="entry name" value="F21J9.9"/>
    <property type="match status" value="1"/>
</dbReference>
<comment type="caution">
    <text evidence="4">The sequence shown here is derived from an EMBL/GenBank/DDBJ whole genome shotgun (WGS) entry which is preliminary data.</text>
</comment>
<dbReference type="GO" id="GO:0016746">
    <property type="term" value="F:acyltransferase activity"/>
    <property type="evidence" value="ECO:0007669"/>
    <property type="project" value="UniProtKB-KW"/>
</dbReference>
<keyword evidence="2" id="KW-0808">Transferase</keyword>
<dbReference type="Proteomes" id="UP000436088">
    <property type="component" value="Unassembled WGS sequence"/>
</dbReference>
<comment type="similarity">
    <text evidence="1">Belongs to the plant acyltransferase family.</text>
</comment>
<accession>A0A6A2Y593</accession>
<dbReference type="InterPro" id="IPR023213">
    <property type="entry name" value="CAT-like_dom_sf"/>
</dbReference>
<gene>
    <name evidence="4" type="ORF">F3Y22_tig00111402pilonHSYRG01168</name>
</gene>
<dbReference type="Gene3D" id="3.30.559.10">
    <property type="entry name" value="Chloramphenicol acetyltransferase-like domain"/>
    <property type="match status" value="4"/>
</dbReference>
<keyword evidence="5" id="KW-1185">Reference proteome</keyword>
<sequence length="395" mass="44804">MSWGYYNFVPAMEVRIISKEMVKPSSKAVYNRKPFSLSLLDQFVPAHYIPLICFYSKPNDSSFNTTAQILVGLKESRYVRCGSRLLPPFDPIPEKYVYLIERIWFDEGWYKTRRFVFDDQAIATLKFRVKSKRLERPSRTLALAAFLWKHAMLASRAACWIKGITVENIESLLPFVCVPTSTSFQITIQINVFDCGGIAIAFCSSHKVMDATTASTFIKRWYKTRRFVFDDQAIATLKFRVKSKRLERPSRTLALVAFLWKHAMLASRAACGLSKPSVLTQPVNLRTKMNPGLPSRAIGNPYNEETDVISQDDVEIFDCVSWTNTLDSKEIDFGWGPVTGLSLGCPGTRYNSFDNSFILNGIEKSKGIEAVITLESKIMDILVRDSEFLALASPK</sequence>